<comment type="similarity">
    <text evidence="1">Belongs to the UPF0213 family.</text>
</comment>
<dbReference type="RefSeq" id="WP_135371776.1">
    <property type="nucleotide sequence ID" value="NZ_RKLY01000007.1"/>
</dbReference>
<evidence type="ECO:0000256" key="1">
    <source>
        <dbReference type="ARBA" id="ARBA00007435"/>
    </source>
</evidence>
<keyword evidence="4" id="KW-1185">Reference proteome</keyword>
<dbReference type="PANTHER" id="PTHR34477:SF1">
    <property type="entry name" value="UPF0213 PROTEIN YHBQ"/>
    <property type="match status" value="1"/>
</dbReference>
<dbReference type="CDD" id="cd10456">
    <property type="entry name" value="GIY-YIG_UPF0213"/>
    <property type="match status" value="1"/>
</dbReference>
<evidence type="ECO:0000313" key="4">
    <source>
        <dbReference type="Proteomes" id="UP000298021"/>
    </source>
</evidence>
<accession>A0A4Z0JPQ1</accession>
<protein>
    <submittedName>
        <fullName evidence="3">GIY-YIG nuclease family protein</fullName>
    </submittedName>
</protein>
<feature type="domain" description="GIY-YIG" evidence="2">
    <location>
        <begin position="4"/>
        <end position="79"/>
    </location>
</feature>
<organism evidence="3 4">
    <name type="scientific">Companilactobacillus suantsaicola</name>
    <dbReference type="NCBI Taxonomy" id="2487723"/>
    <lineage>
        <taxon>Bacteria</taxon>
        <taxon>Bacillati</taxon>
        <taxon>Bacillota</taxon>
        <taxon>Bacilli</taxon>
        <taxon>Lactobacillales</taxon>
        <taxon>Lactobacillaceae</taxon>
        <taxon>Companilactobacillus</taxon>
    </lineage>
</organism>
<proteinExistence type="inferred from homology"/>
<comment type="caution">
    <text evidence="3">The sequence shown here is derived from an EMBL/GenBank/DDBJ whole genome shotgun (WGS) entry which is preliminary data.</text>
</comment>
<dbReference type="Pfam" id="PF01541">
    <property type="entry name" value="GIY-YIG"/>
    <property type="match status" value="1"/>
</dbReference>
<dbReference type="InterPro" id="IPR050190">
    <property type="entry name" value="UPF0213_domain"/>
</dbReference>
<dbReference type="SUPFAM" id="SSF82771">
    <property type="entry name" value="GIY-YIG endonuclease"/>
    <property type="match status" value="1"/>
</dbReference>
<dbReference type="PANTHER" id="PTHR34477">
    <property type="entry name" value="UPF0213 PROTEIN YHBQ"/>
    <property type="match status" value="1"/>
</dbReference>
<name>A0A4Z0JPQ1_9LACO</name>
<dbReference type="AlphaFoldDB" id="A0A4Z0JPQ1"/>
<dbReference type="SMART" id="SM00465">
    <property type="entry name" value="GIYc"/>
    <property type="match status" value="1"/>
</dbReference>
<gene>
    <name evidence="3" type="ORF">EGT49_04125</name>
</gene>
<dbReference type="InterPro" id="IPR035901">
    <property type="entry name" value="GIY-YIG_endonuc_sf"/>
</dbReference>
<dbReference type="OrthoDB" id="9807770at2"/>
<dbReference type="EMBL" id="RKLY01000007">
    <property type="protein sequence ID" value="TGD24133.1"/>
    <property type="molecule type" value="Genomic_DNA"/>
</dbReference>
<evidence type="ECO:0000259" key="2">
    <source>
        <dbReference type="PROSITE" id="PS50164"/>
    </source>
</evidence>
<evidence type="ECO:0000313" key="3">
    <source>
        <dbReference type="EMBL" id="TGD24133.1"/>
    </source>
</evidence>
<dbReference type="PROSITE" id="PS50164">
    <property type="entry name" value="GIY_YIG"/>
    <property type="match status" value="1"/>
</dbReference>
<reference evidence="3 4" key="1">
    <citation type="submission" date="2018-10" db="EMBL/GenBank/DDBJ databases">
        <title>Lactobacillus sp. R7 and Lactobacillus sp. R19 isolated from fermented mustard green product of Taiwan.</title>
        <authorList>
            <person name="Lin S.-T."/>
        </authorList>
    </citation>
    <scope>NUCLEOTIDE SEQUENCE [LARGE SCALE GENOMIC DNA]</scope>
    <source>
        <strain evidence="3 4">BCRC 81127</strain>
    </source>
</reference>
<sequence>MANNKYYVYILLCSDQTFYTGTTNDVSKRVATHNAGKGAKYTKVRRPVKLMYSEELENKSQALKREIAIKKLSRPQKEELLKSQGINWHDYLISK</sequence>
<dbReference type="Proteomes" id="UP000298021">
    <property type="component" value="Unassembled WGS sequence"/>
</dbReference>
<dbReference type="InterPro" id="IPR000305">
    <property type="entry name" value="GIY-YIG_endonuc"/>
</dbReference>
<dbReference type="Gene3D" id="3.40.1440.10">
    <property type="entry name" value="GIY-YIG endonuclease"/>
    <property type="match status" value="1"/>
</dbReference>